<name>A0ACB0ZAG5_MELEN</name>
<dbReference type="EMBL" id="CAVMJV010000028">
    <property type="protein sequence ID" value="CAK5075406.1"/>
    <property type="molecule type" value="Genomic_DNA"/>
</dbReference>
<accession>A0ACB0ZAG5</accession>
<comment type="caution">
    <text evidence="1">The sequence shown here is derived from an EMBL/GenBank/DDBJ whole genome shotgun (WGS) entry which is preliminary data.</text>
</comment>
<sequence>MPDKSIDEQLLAGAFLDLELNLKQEIRQNSAVELAKLAKYHKQKENQLMLIEEKIDRLITNREDGKFAYLKKRLGWNTKTAEFSRQSFQCGKIKDARQYEGRGNSNTERWNEVVLLFFLLCCVHERMLRRMGVSEFSLFYS</sequence>
<evidence type="ECO:0000313" key="2">
    <source>
        <dbReference type="Proteomes" id="UP001497535"/>
    </source>
</evidence>
<gene>
    <name evidence="1" type="ORF">MENTE1834_LOCUS22207</name>
</gene>
<proteinExistence type="predicted"/>
<organism evidence="1 2">
    <name type="scientific">Meloidogyne enterolobii</name>
    <name type="common">Root-knot nematode worm</name>
    <name type="synonym">Meloidogyne mayaguensis</name>
    <dbReference type="NCBI Taxonomy" id="390850"/>
    <lineage>
        <taxon>Eukaryota</taxon>
        <taxon>Metazoa</taxon>
        <taxon>Ecdysozoa</taxon>
        <taxon>Nematoda</taxon>
        <taxon>Chromadorea</taxon>
        <taxon>Rhabditida</taxon>
        <taxon>Tylenchina</taxon>
        <taxon>Tylenchomorpha</taxon>
        <taxon>Tylenchoidea</taxon>
        <taxon>Meloidogynidae</taxon>
        <taxon>Meloidogyninae</taxon>
        <taxon>Meloidogyne</taxon>
    </lineage>
</organism>
<protein>
    <submittedName>
        <fullName evidence="1">Uncharacterized protein</fullName>
    </submittedName>
</protein>
<reference evidence="1" key="1">
    <citation type="submission" date="2023-11" db="EMBL/GenBank/DDBJ databases">
        <authorList>
            <person name="Poullet M."/>
        </authorList>
    </citation>
    <scope>NUCLEOTIDE SEQUENCE</scope>
    <source>
        <strain evidence="1">E1834</strain>
    </source>
</reference>
<evidence type="ECO:0000313" key="1">
    <source>
        <dbReference type="EMBL" id="CAK5075406.1"/>
    </source>
</evidence>
<dbReference type="Proteomes" id="UP001497535">
    <property type="component" value="Unassembled WGS sequence"/>
</dbReference>
<keyword evidence="2" id="KW-1185">Reference proteome</keyword>